<dbReference type="AlphaFoldDB" id="A0A3M5TX83"/>
<dbReference type="EMBL" id="RBUA01001716">
    <property type="protein sequence ID" value="RMU37577.1"/>
    <property type="molecule type" value="Genomic_DNA"/>
</dbReference>
<proteinExistence type="predicted"/>
<sequence length="391" mass="41672">MELHPNDRTHIARDCRERSLNSFRGVYMKVLDLPFVPPVQLPHEKKVEAKAPSASGAAGAATANVEGVSSGADEQVFKCIAATPEEIAAKKRQMGAAIANNLGPDQLDLPAPEDLKFKPGAPGKPHTPGKPRTGGTNGGSSPAVSTPKPTVKPKPTVTPKPTVKPKPITPTPTKPTAVPNTPSGVVSTAQNIVNQPQNLPPAPPSVAASVRNAFITASANNIISSPFTVGQQFTSNYFHNKFTAQSQMPGAPVQNADGTIGTVDPAATKEQKMEARLTGAEIKNEATANLFIFLNLGAEANAVQPSDQAPKDTDGRLKNLEASMDAIEEQMPELAKRFKLLYEPYEAAESSVAPTEESRMDNIEKRQEHINEMINLLKIVQNQRSQKIPGV</sequence>
<name>A0A3M5TX83_PSESX</name>
<accession>A0A3M5TX83</accession>
<gene>
    <name evidence="2" type="ORF">ALP29_03152</name>
</gene>
<organism evidence="2 3">
    <name type="scientific">Pseudomonas syringae pv. avii</name>
    <dbReference type="NCBI Taxonomy" id="663959"/>
    <lineage>
        <taxon>Bacteria</taxon>
        <taxon>Pseudomonadati</taxon>
        <taxon>Pseudomonadota</taxon>
        <taxon>Gammaproteobacteria</taxon>
        <taxon>Pseudomonadales</taxon>
        <taxon>Pseudomonadaceae</taxon>
        <taxon>Pseudomonas</taxon>
        <taxon>Pseudomonas syringae</taxon>
    </lineage>
</organism>
<dbReference type="Proteomes" id="UP000280395">
    <property type="component" value="Unassembled WGS sequence"/>
</dbReference>
<feature type="region of interest" description="Disordered" evidence="1">
    <location>
        <begin position="101"/>
        <end position="179"/>
    </location>
</feature>
<evidence type="ECO:0008006" key="4">
    <source>
        <dbReference type="Google" id="ProtNLM"/>
    </source>
</evidence>
<evidence type="ECO:0000313" key="2">
    <source>
        <dbReference type="EMBL" id="RMU37577.1"/>
    </source>
</evidence>
<evidence type="ECO:0000313" key="3">
    <source>
        <dbReference type="Proteomes" id="UP000280395"/>
    </source>
</evidence>
<comment type="caution">
    <text evidence="2">The sequence shown here is derived from an EMBL/GenBank/DDBJ whole genome shotgun (WGS) entry which is preliminary data.</text>
</comment>
<reference evidence="2 3" key="1">
    <citation type="submission" date="2018-08" db="EMBL/GenBank/DDBJ databases">
        <title>Recombination of ecologically and evolutionarily significant loci maintains genetic cohesion in the Pseudomonas syringae species complex.</title>
        <authorList>
            <person name="Dillon M."/>
            <person name="Thakur S."/>
            <person name="Almeida R.N.D."/>
            <person name="Weir B.S."/>
            <person name="Guttman D.S."/>
        </authorList>
    </citation>
    <scope>NUCLEOTIDE SEQUENCE [LARGE SCALE GENOMIC DNA]</scope>
    <source>
        <strain evidence="2 3">ICMP 14479</strain>
    </source>
</reference>
<protein>
    <recommendedName>
        <fullName evidence="4">Type III secretion effector protein</fullName>
    </recommendedName>
</protein>
<feature type="compositionally biased region" description="Pro residues" evidence="1">
    <location>
        <begin position="150"/>
        <end position="173"/>
    </location>
</feature>
<evidence type="ECO:0000256" key="1">
    <source>
        <dbReference type="SAM" id="MobiDB-lite"/>
    </source>
</evidence>